<name>A0AAE1NFB7_9EUCA</name>
<evidence type="ECO:0000313" key="1">
    <source>
        <dbReference type="EMBL" id="KAK4288593.1"/>
    </source>
</evidence>
<accession>A0AAE1NFB7</accession>
<dbReference type="EMBL" id="JAWZYT010006226">
    <property type="protein sequence ID" value="KAK4288593.1"/>
    <property type="molecule type" value="Genomic_DNA"/>
</dbReference>
<comment type="caution">
    <text evidence="1">The sequence shown here is derived from an EMBL/GenBank/DDBJ whole genome shotgun (WGS) entry which is preliminary data.</text>
</comment>
<sequence>MAEARTATNPSSHIPAWKLVLSSPTSIPRNLGVGRTRLSPSSAVYGRKGTVWDPSLCSSLLVRKCLEYEGESDGSVPLFLVSG</sequence>
<evidence type="ECO:0000313" key="2">
    <source>
        <dbReference type="Proteomes" id="UP001292094"/>
    </source>
</evidence>
<gene>
    <name evidence="1" type="ORF">Pmani_038380</name>
</gene>
<proteinExistence type="predicted"/>
<protein>
    <submittedName>
        <fullName evidence="1">Uncharacterized protein</fullName>
    </submittedName>
</protein>
<dbReference type="Proteomes" id="UP001292094">
    <property type="component" value="Unassembled WGS sequence"/>
</dbReference>
<organism evidence="1 2">
    <name type="scientific">Petrolisthes manimaculis</name>
    <dbReference type="NCBI Taxonomy" id="1843537"/>
    <lineage>
        <taxon>Eukaryota</taxon>
        <taxon>Metazoa</taxon>
        <taxon>Ecdysozoa</taxon>
        <taxon>Arthropoda</taxon>
        <taxon>Crustacea</taxon>
        <taxon>Multicrustacea</taxon>
        <taxon>Malacostraca</taxon>
        <taxon>Eumalacostraca</taxon>
        <taxon>Eucarida</taxon>
        <taxon>Decapoda</taxon>
        <taxon>Pleocyemata</taxon>
        <taxon>Anomura</taxon>
        <taxon>Galatheoidea</taxon>
        <taxon>Porcellanidae</taxon>
        <taxon>Petrolisthes</taxon>
    </lineage>
</organism>
<dbReference type="AlphaFoldDB" id="A0AAE1NFB7"/>
<reference evidence="1" key="1">
    <citation type="submission" date="2023-11" db="EMBL/GenBank/DDBJ databases">
        <title>Genome assemblies of two species of porcelain crab, Petrolisthes cinctipes and Petrolisthes manimaculis (Anomura: Porcellanidae).</title>
        <authorList>
            <person name="Angst P."/>
        </authorList>
    </citation>
    <scope>NUCLEOTIDE SEQUENCE</scope>
    <source>
        <strain evidence="1">PB745_02</strain>
        <tissue evidence="1">Gill</tissue>
    </source>
</reference>
<keyword evidence="2" id="KW-1185">Reference proteome</keyword>